<evidence type="ECO:0000256" key="2">
    <source>
        <dbReference type="ARBA" id="ARBA00022475"/>
    </source>
</evidence>
<evidence type="ECO:0000256" key="6">
    <source>
        <dbReference type="PIRNR" id="PIRNR018968"/>
    </source>
</evidence>
<gene>
    <name evidence="8" type="ORF">HNP82_000427</name>
</gene>
<dbReference type="EMBL" id="JACHFW010000001">
    <property type="protein sequence ID" value="MBB5263333.1"/>
    <property type="molecule type" value="Genomic_DNA"/>
</dbReference>
<feature type="transmembrane region" description="Helical" evidence="6">
    <location>
        <begin position="286"/>
        <end position="311"/>
    </location>
</feature>
<evidence type="ECO:0000313" key="8">
    <source>
        <dbReference type="EMBL" id="MBB5263333.1"/>
    </source>
</evidence>
<evidence type="ECO:0000256" key="1">
    <source>
        <dbReference type="ARBA" id="ARBA00004651"/>
    </source>
</evidence>
<dbReference type="InterPro" id="IPR052536">
    <property type="entry name" value="ABC-4_Integral_Memb_Prot"/>
</dbReference>
<evidence type="ECO:0000256" key="3">
    <source>
        <dbReference type="ARBA" id="ARBA00022692"/>
    </source>
</evidence>
<dbReference type="RefSeq" id="WP_183770946.1">
    <property type="nucleotide sequence ID" value="NZ_JACHFW010000001.1"/>
</dbReference>
<comment type="similarity">
    <text evidence="6">Belongs to the ABC-4 integral membrane protein family.</text>
</comment>
<dbReference type="PANTHER" id="PTHR46795:SF3">
    <property type="entry name" value="ABC TRANSPORTER PERMEASE"/>
    <property type="match status" value="1"/>
</dbReference>
<dbReference type="Pfam" id="PF02687">
    <property type="entry name" value="FtsX"/>
    <property type="match status" value="1"/>
</dbReference>
<feature type="transmembrane region" description="Helical" evidence="6">
    <location>
        <begin position="62"/>
        <end position="83"/>
    </location>
</feature>
<dbReference type="GO" id="GO:0005886">
    <property type="term" value="C:plasma membrane"/>
    <property type="evidence" value="ECO:0007669"/>
    <property type="project" value="UniProtKB-SubCell"/>
</dbReference>
<dbReference type="AlphaFoldDB" id="A0A7W8M3Q6"/>
<dbReference type="InterPro" id="IPR027022">
    <property type="entry name" value="ABC_permease_BceB-typ"/>
</dbReference>
<keyword evidence="2 6" id="KW-1003">Cell membrane</keyword>
<evidence type="ECO:0000259" key="7">
    <source>
        <dbReference type="Pfam" id="PF02687"/>
    </source>
</evidence>
<feature type="transmembrane region" description="Helical" evidence="6">
    <location>
        <begin position="597"/>
        <end position="619"/>
    </location>
</feature>
<dbReference type="PANTHER" id="PTHR46795">
    <property type="entry name" value="ABC TRANSPORTER PERMEASE-RELATED-RELATED"/>
    <property type="match status" value="1"/>
</dbReference>
<comment type="caution">
    <text evidence="8">The sequence shown here is derived from an EMBL/GenBank/DDBJ whole genome shotgun (WGS) entry which is preliminary data.</text>
</comment>
<evidence type="ECO:0000256" key="4">
    <source>
        <dbReference type="ARBA" id="ARBA00022989"/>
    </source>
</evidence>
<feature type="transmembrane region" description="Helical" evidence="6">
    <location>
        <begin position="104"/>
        <end position="130"/>
    </location>
</feature>
<feature type="transmembrane region" description="Helical" evidence="6">
    <location>
        <begin position="631"/>
        <end position="655"/>
    </location>
</feature>
<feature type="transmembrane region" description="Helical" evidence="6">
    <location>
        <begin position="150"/>
        <end position="172"/>
    </location>
</feature>
<dbReference type="Proteomes" id="UP000543642">
    <property type="component" value="Unassembled WGS sequence"/>
</dbReference>
<feature type="transmembrane region" description="Helical" evidence="6">
    <location>
        <begin position="201"/>
        <end position="218"/>
    </location>
</feature>
<evidence type="ECO:0000256" key="5">
    <source>
        <dbReference type="ARBA" id="ARBA00023136"/>
    </source>
</evidence>
<feature type="transmembrane region" description="Helical" evidence="6">
    <location>
        <begin position="538"/>
        <end position="563"/>
    </location>
</feature>
<accession>A0A7W8M3Q6</accession>
<keyword evidence="9" id="KW-1185">Reference proteome</keyword>
<dbReference type="GO" id="GO:0055085">
    <property type="term" value="P:transmembrane transport"/>
    <property type="evidence" value="ECO:0007669"/>
    <property type="project" value="UniProtKB-UniRule"/>
</dbReference>
<feature type="transmembrane region" description="Helical" evidence="6">
    <location>
        <begin position="230"/>
        <end position="254"/>
    </location>
</feature>
<feature type="transmembrane region" description="Helical" evidence="6">
    <location>
        <begin position="21"/>
        <end position="42"/>
    </location>
</feature>
<name>A0A7W8M3Q6_9FIRM</name>
<dbReference type="InterPro" id="IPR003838">
    <property type="entry name" value="ABC3_permease_C"/>
</dbReference>
<comment type="subcellular location">
    <subcellularLocation>
        <location evidence="1 6">Cell membrane</location>
        <topology evidence="1 6">Multi-pass membrane protein</topology>
    </subcellularLocation>
</comment>
<reference evidence="8 9" key="1">
    <citation type="submission" date="2020-08" db="EMBL/GenBank/DDBJ databases">
        <title>Genomic Encyclopedia of Type Strains, Phase IV (KMG-IV): sequencing the most valuable type-strain genomes for metagenomic binning, comparative biology and taxonomic classification.</title>
        <authorList>
            <person name="Goeker M."/>
        </authorList>
    </citation>
    <scope>NUCLEOTIDE SEQUENCE [LARGE SCALE GENOMIC DNA]</scope>
    <source>
        <strain evidence="8 9">DSM 106146</strain>
    </source>
</reference>
<keyword evidence="6" id="KW-0813">Transport</keyword>
<feature type="domain" description="ABC3 transporter permease C-terminal" evidence="7">
    <location>
        <begin position="66"/>
        <end position="172"/>
    </location>
</feature>
<dbReference type="PIRSF" id="PIRSF018968">
    <property type="entry name" value="ABC_permease_BceB"/>
    <property type="match status" value="1"/>
</dbReference>
<organism evidence="8 9">
    <name type="scientific">Catenibacillus scindens</name>
    <dbReference type="NCBI Taxonomy" id="673271"/>
    <lineage>
        <taxon>Bacteria</taxon>
        <taxon>Bacillati</taxon>
        <taxon>Bacillota</taxon>
        <taxon>Clostridia</taxon>
        <taxon>Lachnospirales</taxon>
        <taxon>Lachnospiraceae</taxon>
        <taxon>Catenibacillus</taxon>
    </lineage>
</organism>
<protein>
    <submittedName>
        <fullName evidence="8">Putative ABC transport system permease protein</fullName>
    </submittedName>
</protein>
<evidence type="ECO:0000313" key="9">
    <source>
        <dbReference type="Proteomes" id="UP000543642"/>
    </source>
</evidence>
<keyword evidence="3 6" id="KW-0812">Transmembrane</keyword>
<sequence length="669" mass="75178">MRKYFCPRLAFQNLGKNRSSYFSYMITCVITIAMFYIMSALATASDLDQLYGLREVRAFLSYGQWIVGIFAFVFLFYTHSFILKRRKKELGLYNILGMEKKHIALVLFLETLYCALITLILGLFFGILLYRASQLFLMKLVHLESIPGGFLSPGAAASTVFFFGILFFLTFLNTLRQIGAVSPIELLKGSQVGEKEPKAKILLVIGGIACLGGGYYISITATSPMETVGLFFFAVILVILGTYALFTSVTIAFLKFLRRRKKYYYTPRHFTFISGMLYRMKQNAVGLANICILSTMVLVMLSTSILLYVSIGDQQRTNYPRNIEIDINSINTEDIPAVEAFIDQTVADLSVSAENLQRFHETSLLLFTEGNRFYFDINVNAYSENGTVLVNLLTLADYNRLTGENLTLENADDIYLVAPKDSFQEDTLVLENTSLHIQKRIPSFEIADGALKYMVDTYYIIAKDDAAVQALRDPLAEKYGDVAFTSYVYAFDVDGNDDAQIACKNALTKAIFDSGLVPVSIEGSITSVAESTDSYYQLYGGLLFIGIFLGILFLMATVLIIYYKQMTEGYEDQARFEIMQHVGMSRQEVRGTIKTQVLSVFFLPLGMACVHTAFAFPIITRLLALLMMNNTSLYIIGLVCTIGVFALFYTIVYLITARVYHKIVAVKML</sequence>
<keyword evidence="5 6" id="KW-0472">Membrane</keyword>
<proteinExistence type="inferred from homology"/>
<keyword evidence="4 6" id="KW-1133">Transmembrane helix</keyword>